<evidence type="ECO:0000313" key="3">
    <source>
        <dbReference type="Proteomes" id="UP000306912"/>
    </source>
</evidence>
<accession>A0A5R8Q8T8</accession>
<dbReference type="RefSeq" id="WP_138192439.1">
    <property type="nucleotide sequence ID" value="NZ_VBWP01000014.1"/>
</dbReference>
<evidence type="ECO:0000313" key="2">
    <source>
        <dbReference type="EMBL" id="TLG71224.1"/>
    </source>
</evidence>
<name>A0A5R8Q8T8_9FIRM</name>
<gene>
    <name evidence="2" type="ORF">FEZ08_11255</name>
</gene>
<reference evidence="2 3" key="1">
    <citation type="submission" date="2019-05" db="EMBL/GenBank/DDBJ databases">
        <title>Culicoidintestinum kansasii gen. nov., sp. nov. from the gastrointestinal tract of the biting midge, Culicoides sonorensis.</title>
        <authorList>
            <person name="Neupane S."/>
            <person name="Ghosh A."/>
            <person name="Gunther S."/>
            <person name="Martin K."/>
            <person name="Zurek L."/>
        </authorList>
    </citation>
    <scope>NUCLEOTIDE SEQUENCE [LARGE SCALE GENOMIC DNA]</scope>
    <source>
        <strain evidence="2 3">CS-1</strain>
    </source>
</reference>
<evidence type="ECO:0008006" key="4">
    <source>
        <dbReference type="Google" id="ProtNLM"/>
    </source>
</evidence>
<dbReference type="PANTHER" id="PTHR37826:SF3">
    <property type="entry name" value="J DOMAIN-CONTAINING PROTEIN"/>
    <property type="match status" value="1"/>
</dbReference>
<organism evidence="2 3">
    <name type="scientific">Culicoidibacter larvae</name>
    <dbReference type="NCBI Taxonomy" id="2579976"/>
    <lineage>
        <taxon>Bacteria</taxon>
        <taxon>Bacillati</taxon>
        <taxon>Bacillota</taxon>
        <taxon>Culicoidibacteria</taxon>
        <taxon>Culicoidibacterales</taxon>
        <taxon>Culicoidibacteraceae</taxon>
        <taxon>Culicoidibacter</taxon>
    </lineage>
</organism>
<keyword evidence="1" id="KW-0812">Transmembrane</keyword>
<dbReference type="PANTHER" id="PTHR37826">
    <property type="entry name" value="FLOTILLIN BAND_7_5 DOMAIN PROTEIN"/>
    <property type="match status" value="1"/>
</dbReference>
<dbReference type="OrthoDB" id="3182597at2"/>
<keyword evidence="1" id="KW-1133">Transmembrane helix</keyword>
<dbReference type="Gene3D" id="2.20.28.30">
    <property type="entry name" value="RNA polymerase ii, chain L"/>
    <property type="match status" value="2"/>
</dbReference>
<feature type="transmembrane region" description="Helical" evidence="1">
    <location>
        <begin position="328"/>
        <end position="350"/>
    </location>
</feature>
<dbReference type="Proteomes" id="UP000306912">
    <property type="component" value="Unassembled WGS sequence"/>
</dbReference>
<dbReference type="AlphaFoldDB" id="A0A5R8Q8T8"/>
<dbReference type="FunCoup" id="A0A5R8Q8T8">
    <property type="interactions" value="3"/>
</dbReference>
<keyword evidence="3" id="KW-1185">Reference proteome</keyword>
<dbReference type="EMBL" id="VBWP01000014">
    <property type="protein sequence ID" value="TLG71224.1"/>
    <property type="molecule type" value="Genomic_DNA"/>
</dbReference>
<protein>
    <recommendedName>
        <fullName evidence="4">TFIIB-type zinc ribbon-containing protein</fullName>
    </recommendedName>
</protein>
<keyword evidence="1" id="KW-0472">Membrane</keyword>
<sequence>MAVSTYNCPNCGAAVVFNAETQLFGCDYCGGSFTEPEIKQLTDALAGKNQERAKVEQESEAIGGQINYHCSQCGAEIIGDENTSATFCLYCQSPTIIPSRLTDKFAPNMLIPFKISKEQAVQTFMNWSASAWFVPNDFRSKSQQEKMSGLYVPFWLFDFKAEFAFNGTGTKVKTWRAGNYRYTQTDTYQIQRQGNMGFAHMPADGSKKMSNEIMDLLEPYNFTDLQKFEPAYLSGFFAEKYDEDQTVVFPRISERGKKYCNENVSRTISGYTTMAIERQINIPKATHNYALLPVWILGYKYNDRIYYFTMNGQTGKVIGKLPVSRGKVVRFAILLAVISFIIMFIGGALVL</sequence>
<proteinExistence type="predicted"/>
<dbReference type="InParanoid" id="A0A5R8Q8T8"/>
<comment type="caution">
    <text evidence="2">The sequence shown here is derived from an EMBL/GenBank/DDBJ whole genome shotgun (WGS) entry which is preliminary data.</text>
</comment>
<evidence type="ECO:0000256" key="1">
    <source>
        <dbReference type="SAM" id="Phobius"/>
    </source>
</evidence>